<dbReference type="GO" id="GO:0000224">
    <property type="term" value="F:peptide-N4-(N-acetyl-beta-glucosaminyl)asparagine amidase activity"/>
    <property type="evidence" value="ECO:0007669"/>
    <property type="project" value="TreeGrafter"/>
</dbReference>
<gene>
    <name evidence="5" type="ORF">MPH_11416</name>
</gene>
<dbReference type="GO" id="GO:0030246">
    <property type="term" value="F:carbohydrate binding"/>
    <property type="evidence" value="ECO:0007669"/>
    <property type="project" value="InterPro"/>
</dbReference>
<dbReference type="FunFam" id="2.70.98.10:FF:000010">
    <property type="entry name" value="Alpha-1,2-mannosidase family protein"/>
    <property type="match status" value="1"/>
</dbReference>
<dbReference type="InterPro" id="IPR008928">
    <property type="entry name" value="6-hairpin_glycosidase_sf"/>
</dbReference>
<evidence type="ECO:0000313" key="6">
    <source>
        <dbReference type="Proteomes" id="UP000007129"/>
    </source>
</evidence>
<dbReference type="FunFam" id="1.20.1050.60:FF:000002">
    <property type="entry name" value="Glycosyl hydrolase family 92"/>
    <property type="match status" value="1"/>
</dbReference>
<evidence type="ECO:0000259" key="4">
    <source>
        <dbReference type="Pfam" id="PF17678"/>
    </source>
</evidence>
<dbReference type="STRING" id="1126212.K2RF82"/>
<feature type="domain" description="Glycosyl hydrolase family 92 N-terminal" evidence="4">
    <location>
        <begin position="28"/>
        <end position="274"/>
    </location>
</feature>
<evidence type="ECO:0000256" key="2">
    <source>
        <dbReference type="SAM" id="SignalP"/>
    </source>
</evidence>
<dbReference type="NCBIfam" id="TIGR01180">
    <property type="entry name" value="aman2_put"/>
    <property type="match status" value="1"/>
</dbReference>
<evidence type="ECO:0000256" key="1">
    <source>
        <dbReference type="SAM" id="Coils"/>
    </source>
</evidence>
<dbReference type="Pfam" id="PF17678">
    <property type="entry name" value="Glyco_hydro_92N"/>
    <property type="match status" value="1"/>
</dbReference>
<dbReference type="InterPro" id="IPR050883">
    <property type="entry name" value="PNGase"/>
</dbReference>
<dbReference type="InParanoid" id="K2RF82"/>
<dbReference type="VEuPathDB" id="FungiDB:MPH_11416"/>
<feature type="chain" id="PRO_5003863706" evidence="2">
    <location>
        <begin position="22"/>
        <end position="827"/>
    </location>
</feature>
<dbReference type="Gene3D" id="1.20.1050.60">
    <property type="entry name" value="alpha-1,2-mannosidase"/>
    <property type="match status" value="1"/>
</dbReference>
<dbReference type="GO" id="GO:0005829">
    <property type="term" value="C:cytosol"/>
    <property type="evidence" value="ECO:0007669"/>
    <property type="project" value="TreeGrafter"/>
</dbReference>
<dbReference type="eggNOG" id="ENOG502QR5Q">
    <property type="taxonomic scope" value="Eukaryota"/>
</dbReference>
<dbReference type="PANTHER" id="PTHR12143:SF25">
    <property type="entry name" value="FAMILY PROTEIN, PUTATIVE (AFU_ORTHOLOGUE AFUA_1G10790)-RELATED"/>
    <property type="match status" value="1"/>
</dbReference>
<dbReference type="PANTHER" id="PTHR12143">
    <property type="entry name" value="PEPTIDE N-GLYCANASE PNGASE -RELATED"/>
    <property type="match status" value="1"/>
</dbReference>
<dbReference type="AlphaFoldDB" id="K2RF82"/>
<dbReference type="Proteomes" id="UP000007129">
    <property type="component" value="Unassembled WGS sequence"/>
</dbReference>
<feature type="coiled-coil region" evidence="1">
    <location>
        <begin position="498"/>
        <end position="525"/>
    </location>
</feature>
<feature type="domain" description="Glycosyl hydrolase family 92" evidence="3">
    <location>
        <begin position="280"/>
        <end position="763"/>
    </location>
</feature>
<dbReference type="Gene3D" id="3.30.2080.10">
    <property type="entry name" value="GH92 mannosidase domain"/>
    <property type="match status" value="1"/>
</dbReference>
<comment type="caution">
    <text evidence="5">The sequence shown here is derived from an EMBL/GenBank/DDBJ whole genome shotgun (WGS) entry which is preliminary data.</text>
</comment>
<dbReference type="FunFam" id="3.30.2080.10:FF:000001">
    <property type="entry name" value="Alpha-1,2-mannosidase subfamily"/>
    <property type="match status" value="1"/>
</dbReference>
<dbReference type="GO" id="GO:0005634">
    <property type="term" value="C:nucleus"/>
    <property type="evidence" value="ECO:0007669"/>
    <property type="project" value="TreeGrafter"/>
</dbReference>
<sequence>MGLKHLPALLLAGLCTSPVHAQFDALQYVDQLIGSSNGGNVFSGAGLPYGMAKAVADTDSQSNQGGFTTDGANITGFSQMHDSGTGGSPSLGLFALFPYPSCRGDDVNNCVFPKRARRTRYRNESLQASPGYFSLTLNSGVNVEMTSAQHTNLFRFNFPSDTDGSPLILLDLTDLSDSRQDNGTITVDGDTGRMSGNARFNPSFGQGNYVAYFCADFQGPNIRDNGIFVNSRASADVKNLTISRSINGYPLPGGGFTRFDGPGENGVLARVGVSLISEQQACSNAESEIPDFNFERVQTEAVQQWRQKLSPIQASTNGVDRDLLVNFYSGIYRAFVNPQDYTGENPLWQSDEPYFDSFYCIWDLFRSQMPFLTIVDPEAVSRMVRSLIDTYRNVGWLPDCRMTLNKGYTQGGSNADVILADVYLKGVRDGINWEDGYAAVVKDAEVEPYDWCCQGRGGLDSWKSLGYIPVEDFDYKGFGTMTRSVSRTLEYSYNDFTISELAGRIGNLEADVEKYQERSGNWQNLFKVNQTSFLNGTDTGFVGFFQPRYLNGTWGFQDPLRCSNIDPFPNSVCSLQNTAGETFESSIWEYSYYVPHDQAALITAFGGPAEFVRRLEYLHDRNITYIGNEPSFLTVFQYHYAGRPALSARRSHYYIPGFFGTTFDGLPGNDDSGTMGAFVAFSMMGLFPNPGQDVYFIIPPYFESVNITHPLTNRTATIRNVNFDPSYEAIYIQSATLDGEPYTKNWIDHSFFTEGKELVLTLGRNESAWGTRVEDLPPSLSEYQGFNSSAATAAGSRRAALKRSAPKIAPRHPMAMDFWPEGKVVEF</sequence>
<dbReference type="InterPro" id="IPR014718">
    <property type="entry name" value="GH-type_carb-bd"/>
</dbReference>
<dbReference type="Gene3D" id="2.70.98.10">
    <property type="match status" value="1"/>
</dbReference>
<dbReference type="EMBL" id="AHHD01000468">
    <property type="protein sequence ID" value="EKG11527.1"/>
    <property type="molecule type" value="Genomic_DNA"/>
</dbReference>
<dbReference type="Gene3D" id="1.20.1610.10">
    <property type="entry name" value="alpha-1,2-mannosidases domains"/>
    <property type="match status" value="1"/>
</dbReference>
<dbReference type="FunFam" id="1.20.1610.10:FF:000002">
    <property type="entry name" value="Alpha-1,2-mannosidase family protein"/>
    <property type="match status" value="1"/>
</dbReference>
<keyword evidence="2" id="KW-0732">Signal</keyword>
<reference evidence="5 6" key="1">
    <citation type="journal article" date="2012" name="BMC Genomics">
        <title>Tools to kill: Genome of one of the most destructive plant pathogenic fungi Macrophomina phaseolina.</title>
        <authorList>
            <person name="Islam M.S."/>
            <person name="Haque M.S."/>
            <person name="Islam M.M."/>
            <person name="Emdad E.M."/>
            <person name="Halim A."/>
            <person name="Hossen Q.M.M."/>
            <person name="Hossain M.Z."/>
            <person name="Ahmed B."/>
            <person name="Rahim S."/>
            <person name="Rahman M.S."/>
            <person name="Alam M.M."/>
            <person name="Hou S."/>
            <person name="Wan X."/>
            <person name="Saito J.A."/>
            <person name="Alam M."/>
        </authorList>
    </citation>
    <scope>NUCLEOTIDE SEQUENCE [LARGE SCALE GENOMIC DNA]</scope>
    <source>
        <strain evidence="5 6">MS6</strain>
    </source>
</reference>
<accession>K2RF82</accession>
<evidence type="ECO:0000313" key="5">
    <source>
        <dbReference type="EMBL" id="EKG11527.1"/>
    </source>
</evidence>
<dbReference type="InterPro" id="IPR012939">
    <property type="entry name" value="Glyco_hydro_92"/>
</dbReference>
<name>K2RF82_MACPH</name>
<organism evidence="5 6">
    <name type="scientific">Macrophomina phaseolina (strain MS6)</name>
    <name type="common">Charcoal rot fungus</name>
    <dbReference type="NCBI Taxonomy" id="1126212"/>
    <lineage>
        <taxon>Eukaryota</taxon>
        <taxon>Fungi</taxon>
        <taxon>Dikarya</taxon>
        <taxon>Ascomycota</taxon>
        <taxon>Pezizomycotina</taxon>
        <taxon>Dothideomycetes</taxon>
        <taxon>Dothideomycetes incertae sedis</taxon>
        <taxon>Botryosphaeriales</taxon>
        <taxon>Botryosphaeriaceae</taxon>
        <taxon>Macrophomina</taxon>
    </lineage>
</organism>
<dbReference type="GO" id="GO:0006516">
    <property type="term" value="P:glycoprotein catabolic process"/>
    <property type="evidence" value="ECO:0007669"/>
    <property type="project" value="TreeGrafter"/>
</dbReference>
<protein>
    <submittedName>
        <fullName evidence="5">Alpha-12-mannosidase putative</fullName>
    </submittedName>
</protein>
<feature type="signal peptide" evidence="2">
    <location>
        <begin position="1"/>
        <end position="21"/>
    </location>
</feature>
<dbReference type="SUPFAM" id="SSF48208">
    <property type="entry name" value="Six-hairpin glycosidases"/>
    <property type="match status" value="1"/>
</dbReference>
<dbReference type="GO" id="GO:0005975">
    <property type="term" value="P:carbohydrate metabolic process"/>
    <property type="evidence" value="ECO:0007669"/>
    <property type="project" value="InterPro"/>
</dbReference>
<dbReference type="InterPro" id="IPR005887">
    <property type="entry name" value="GH92_a_mannosidase_put"/>
</dbReference>
<dbReference type="InterPro" id="IPR041371">
    <property type="entry name" value="GH92_N"/>
</dbReference>
<keyword evidence="1" id="KW-0175">Coiled coil</keyword>
<dbReference type="HOGENOM" id="CLU_003690_4_1_1"/>
<dbReference type="OrthoDB" id="449263at2759"/>
<proteinExistence type="predicted"/>
<evidence type="ECO:0000259" key="3">
    <source>
        <dbReference type="Pfam" id="PF07971"/>
    </source>
</evidence>
<dbReference type="Pfam" id="PF07971">
    <property type="entry name" value="Glyco_hydro_92"/>
    <property type="match status" value="1"/>
</dbReference>